<keyword evidence="3 4" id="KW-0732">Signal</keyword>
<dbReference type="Pfam" id="PF03067">
    <property type="entry name" value="LPMO_10"/>
    <property type="match status" value="1"/>
</dbReference>
<dbReference type="FunFam" id="2.70.50.50:FF:000001">
    <property type="entry name" value="Chitin-binding protein"/>
    <property type="match status" value="1"/>
</dbReference>
<dbReference type="Gene3D" id="2.70.50.50">
    <property type="entry name" value="chitin-binding protein cbp21"/>
    <property type="match status" value="1"/>
</dbReference>
<feature type="chain" id="PRO_5021908537" evidence="4">
    <location>
        <begin position="28"/>
        <end position="197"/>
    </location>
</feature>
<protein>
    <submittedName>
        <fullName evidence="6">Chitin binding protein</fullName>
    </submittedName>
</protein>
<feature type="signal peptide" evidence="4">
    <location>
        <begin position="1"/>
        <end position="27"/>
    </location>
</feature>
<evidence type="ECO:0000256" key="1">
    <source>
        <dbReference type="ARBA" id="ARBA00004613"/>
    </source>
</evidence>
<dbReference type="InterPro" id="IPR051024">
    <property type="entry name" value="GlcNAc_Chitin_IntDeg"/>
</dbReference>
<evidence type="ECO:0000259" key="5">
    <source>
        <dbReference type="Pfam" id="PF03067"/>
    </source>
</evidence>
<dbReference type="InterPro" id="IPR014756">
    <property type="entry name" value="Ig_E-set"/>
</dbReference>
<dbReference type="PANTHER" id="PTHR34823:SF1">
    <property type="entry name" value="CHITIN-BINDING TYPE-4 DOMAIN-CONTAINING PROTEIN"/>
    <property type="match status" value="1"/>
</dbReference>
<evidence type="ECO:0000256" key="3">
    <source>
        <dbReference type="ARBA" id="ARBA00022729"/>
    </source>
</evidence>
<gene>
    <name evidence="6" type="ORF">FHU10_3473</name>
</gene>
<dbReference type="EMBL" id="VISQ01000001">
    <property type="protein sequence ID" value="TVZ70875.1"/>
    <property type="molecule type" value="Genomic_DNA"/>
</dbReference>
<evidence type="ECO:0000256" key="2">
    <source>
        <dbReference type="ARBA" id="ARBA00022525"/>
    </source>
</evidence>
<organism evidence="6">
    <name type="scientific">Serratia fonticola</name>
    <dbReference type="NCBI Taxonomy" id="47917"/>
    <lineage>
        <taxon>Bacteria</taxon>
        <taxon>Pseudomonadati</taxon>
        <taxon>Pseudomonadota</taxon>
        <taxon>Gammaproteobacteria</taxon>
        <taxon>Enterobacterales</taxon>
        <taxon>Yersiniaceae</taxon>
        <taxon>Serratia</taxon>
    </lineage>
</organism>
<dbReference type="SUPFAM" id="SSF81296">
    <property type="entry name" value="E set domains"/>
    <property type="match status" value="1"/>
</dbReference>
<comment type="caution">
    <text evidence="6">The sequence shown here is derived from an EMBL/GenBank/DDBJ whole genome shotgun (WGS) entry which is preliminary data.</text>
</comment>
<dbReference type="CDD" id="cd21177">
    <property type="entry name" value="LPMO_AA10"/>
    <property type="match status" value="1"/>
</dbReference>
<dbReference type="InterPro" id="IPR004302">
    <property type="entry name" value="Cellulose/chitin-bd_N"/>
</dbReference>
<dbReference type="GO" id="GO:0005576">
    <property type="term" value="C:extracellular region"/>
    <property type="evidence" value="ECO:0007669"/>
    <property type="project" value="UniProtKB-SubCell"/>
</dbReference>
<reference evidence="6" key="1">
    <citation type="submission" date="2019-06" db="EMBL/GenBank/DDBJ databases">
        <authorList>
            <person name="Deangelis K."/>
            <person name="Huntemann M."/>
            <person name="Clum A."/>
            <person name="Pillay M."/>
            <person name="Palaniappan K."/>
            <person name="Varghese N."/>
            <person name="Mikhailova N."/>
            <person name="Stamatis D."/>
            <person name="Reddy T."/>
            <person name="Daum C."/>
            <person name="Shapiro N."/>
            <person name="Ivanova N."/>
            <person name="Kyrpides N."/>
            <person name="Woyke T."/>
        </authorList>
    </citation>
    <scope>NUCLEOTIDE SEQUENCE [LARGE SCALE GENOMIC DNA]</scope>
    <source>
        <strain evidence="6">128R</strain>
    </source>
</reference>
<dbReference type="PANTHER" id="PTHR34823">
    <property type="entry name" value="GLCNAC-BINDING PROTEIN A"/>
    <property type="match status" value="1"/>
</dbReference>
<evidence type="ECO:0000313" key="6">
    <source>
        <dbReference type="EMBL" id="TVZ70875.1"/>
    </source>
</evidence>
<proteinExistence type="predicted"/>
<dbReference type="OrthoDB" id="3675244at2"/>
<comment type="subcellular location">
    <subcellularLocation>
        <location evidence="1">Secreted</location>
    </subcellularLocation>
</comment>
<accession>A0A542CZW9</accession>
<reference evidence="6" key="2">
    <citation type="submission" date="2019-08" db="EMBL/GenBank/DDBJ databases">
        <title>Investigation of anaerobic lignin degradation for improved lignocellulosic biofuels.</title>
        <authorList>
            <person name="Deangelis K.PhD."/>
        </authorList>
    </citation>
    <scope>NUCLEOTIDE SEQUENCE [LARGE SCALE GENOMIC DNA]</scope>
    <source>
        <strain evidence="6">128R</strain>
    </source>
</reference>
<dbReference type="AlphaFoldDB" id="A0A542CZW9"/>
<evidence type="ECO:0000256" key="4">
    <source>
        <dbReference type="SAM" id="SignalP"/>
    </source>
</evidence>
<sequence>MNKMSSTLLSLSLLSAAMFGVSQQASAHGYVESPASRSYQCKLQLNTQCGSVQYEPQSVEGPKGFPESGPPDGHIASANKSTFFELDQQSPTRWNKLALKTGANAFTWNLTARHSTTSWRYFITKQGWNASQPLSRASFDLAPFCQYNDGGAIPAAKVTHQCNIPADRSGSHVILAVWDVADTGNAFYQAIDVNLSK</sequence>
<name>A0A542CZW9_SERFO</name>
<keyword evidence="2" id="KW-0964">Secreted</keyword>
<feature type="domain" description="Chitin-binding type-4" evidence="5">
    <location>
        <begin position="28"/>
        <end position="193"/>
    </location>
</feature>